<feature type="transmembrane region" description="Helical" evidence="2">
    <location>
        <begin position="83"/>
        <end position="102"/>
    </location>
</feature>
<feature type="transmembrane region" description="Helical" evidence="2">
    <location>
        <begin position="109"/>
        <end position="128"/>
    </location>
</feature>
<dbReference type="AlphaFoldDB" id="A0A7X1TMJ8"/>
<feature type="region of interest" description="Disordered" evidence="1">
    <location>
        <begin position="1"/>
        <end position="46"/>
    </location>
</feature>
<reference evidence="4" key="1">
    <citation type="submission" date="2019-07" db="EMBL/GenBank/DDBJ databases">
        <title>Arthrobacter KR32 sp. nov., isolated from mountain cheese made of cows milk.</title>
        <authorList>
            <person name="Flegler A."/>
        </authorList>
    </citation>
    <scope>NUCLEOTIDE SEQUENCE [LARGE SCALE GENOMIC DNA]</scope>
    <source>
        <strain evidence="4">KR32</strain>
    </source>
</reference>
<keyword evidence="2" id="KW-0472">Membrane</keyword>
<gene>
    <name evidence="3" type="ORF">FNH21_02640</name>
</gene>
<sequence length="182" mass="17943">MAHDDAGTSPAGEGRRSSFPLEDGPGRSTAGAAPVSPTRDAADAAPGAVPGRVPSILASVAAGVVAAVFGTLLHGQLLYVGSTAIPIGALGALVLAASLFLLSGLWARTVIQTAVAGAVAYGVVALISTSRKTLILTGASESAPGTALAGNLWLFGVLVVTLGAVVVGSLVLRPVRSARRRT</sequence>
<dbReference type="OrthoDB" id="4954717at2"/>
<dbReference type="EMBL" id="VJXX01000001">
    <property type="protein sequence ID" value="MPY09626.1"/>
    <property type="molecule type" value="Genomic_DNA"/>
</dbReference>
<accession>A0A7X1TMJ8</accession>
<evidence type="ECO:0000256" key="1">
    <source>
        <dbReference type="SAM" id="MobiDB-lite"/>
    </source>
</evidence>
<protein>
    <submittedName>
        <fullName evidence="3">Uncharacterized protein</fullName>
    </submittedName>
</protein>
<dbReference type="Proteomes" id="UP000326464">
    <property type="component" value="Unassembled WGS sequence"/>
</dbReference>
<keyword evidence="2" id="KW-1133">Transmembrane helix</keyword>
<proteinExistence type="predicted"/>
<keyword evidence="4" id="KW-1185">Reference proteome</keyword>
<dbReference type="RefSeq" id="WP_152812100.1">
    <property type="nucleotide sequence ID" value="NZ_VJXX01000001.1"/>
</dbReference>
<keyword evidence="2" id="KW-0812">Transmembrane</keyword>
<evidence type="ECO:0000313" key="4">
    <source>
        <dbReference type="Proteomes" id="UP000326464"/>
    </source>
</evidence>
<feature type="transmembrane region" description="Helical" evidence="2">
    <location>
        <begin position="56"/>
        <end position="77"/>
    </location>
</feature>
<feature type="transmembrane region" description="Helical" evidence="2">
    <location>
        <begin position="148"/>
        <end position="172"/>
    </location>
</feature>
<organism evidence="3 4">
    <name type="scientific">Arthrobacter bussei</name>
    <dbReference type="NCBI Taxonomy" id="2594179"/>
    <lineage>
        <taxon>Bacteria</taxon>
        <taxon>Bacillati</taxon>
        <taxon>Actinomycetota</taxon>
        <taxon>Actinomycetes</taxon>
        <taxon>Micrococcales</taxon>
        <taxon>Micrococcaceae</taxon>
        <taxon>Arthrobacter</taxon>
    </lineage>
</organism>
<evidence type="ECO:0000256" key="2">
    <source>
        <dbReference type="SAM" id="Phobius"/>
    </source>
</evidence>
<evidence type="ECO:0000313" key="3">
    <source>
        <dbReference type="EMBL" id="MPY09626.1"/>
    </source>
</evidence>
<name>A0A7X1TMJ8_9MICC</name>
<comment type="caution">
    <text evidence="3">The sequence shown here is derived from an EMBL/GenBank/DDBJ whole genome shotgun (WGS) entry which is preliminary data.</text>
</comment>